<evidence type="ECO:0000256" key="11">
    <source>
        <dbReference type="RuleBase" id="RU362081"/>
    </source>
</evidence>
<dbReference type="CDD" id="cd07551">
    <property type="entry name" value="P-type_ATPase_HM_ZosA_PfeT-like"/>
    <property type="match status" value="1"/>
</dbReference>
<dbReference type="InterPro" id="IPR001757">
    <property type="entry name" value="P_typ_ATPase"/>
</dbReference>
<dbReference type="NCBIfam" id="TIGR01525">
    <property type="entry name" value="ATPase-IB_hvy"/>
    <property type="match status" value="1"/>
</dbReference>
<dbReference type="SFLD" id="SFLDF00027">
    <property type="entry name" value="p-type_atpase"/>
    <property type="match status" value="1"/>
</dbReference>
<evidence type="ECO:0000256" key="12">
    <source>
        <dbReference type="SAM" id="MobiDB-lite"/>
    </source>
</evidence>
<feature type="transmembrane region" description="Helical" evidence="11">
    <location>
        <begin position="625"/>
        <end position="648"/>
    </location>
</feature>
<feature type="compositionally biased region" description="Basic and acidic residues" evidence="12">
    <location>
        <begin position="1"/>
        <end position="28"/>
    </location>
</feature>
<evidence type="ECO:0000256" key="9">
    <source>
        <dbReference type="ARBA" id="ARBA00022989"/>
    </source>
</evidence>
<feature type="region of interest" description="Disordered" evidence="12">
    <location>
        <begin position="1"/>
        <end position="30"/>
    </location>
</feature>
<dbReference type="SFLD" id="SFLDG00002">
    <property type="entry name" value="C1.7:_P-type_atpase_like"/>
    <property type="match status" value="1"/>
</dbReference>
<name>A0ABW5TGI4_9ENTE</name>
<dbReference type="PANTHER" id="PTHR43079:SF1">
    <property type="entry name" value="CADMIUM_ZINC-TRANSPORTING ATPASE HMA1, CHLOROPLASTIC-RELATED"/>
    <property type="match status" value="1"/>
</dbReference>
<dbReference type="PRINTS" id="PR00119">
    <property type="entry name" value="CATATPASE"/>
</dbReference>
<evidence type="ECO:0000256" key="5">
    <source>
        <dbReference type="ARBA" id="ARBA00022741"/>
    </source>
</evidence>
<dbReference type="PANTHER" id="PTHR43079">
    <property type="entry name" value="PROBABLE CADMIUM/ZINC-TRANSPORTING ATPASE HMA1"/>
    <property type="match status" value="1"/>
</dbReference>
<reference evidence="15" key="1">
    <citation type="journal article" date="2019" name="Int. J. Syst. Evol. Microbiol.">
        <title>The Global Catalogue of Microorganisms (GCM) 10K type strain sequencing project: providing services to taxonomists for standard genome sequencing and annotation.</title>
        <authorList>
            <consortium name="The Broad Institute Genomics Platform"/>
            <consortium name="The Broad Institute Genome Sequencing Center for Infectious Disease"/>
            <person name="Wu L."/>
            <person name="Ma J."/>
        </authorList>
    </citation>
    <scope>NUCLEOTIDE SEQUENCE [LARGE SCALE GENOMIC DNA]</scope>
    <source>
        <strain evidence="15">TISTR 932</strain>
    </source>
</reference>
<accession>A0ABW5TGI4</accession>
<dbReference type="InterPro" id="IPR051949">
    <property type="entry name" value="Cation_Transport_ATPase"/>
</dbReference>
<evidence type="ECO:0000313" key="15">
    <source>
        <dbReference type="Proteomes" id="UP001597427"/>
    </source>
</evidence>
<gene>
    <name evidence="14" type="ORF">ACFSR0_00930</name>
</gene>
<evidence type="ECO:0000313" key="14">
    <source>
        <dbReference type="EMBL" id="MFD2728004.1"/>
    </source>
</evidence>
<keyword evidence="11" id="KW-1003">Cell membrane</keyword>
<dbReference type="Pfam" id="PF00702">
    <property type="entry name" value="Hydrolase"/>
    <property type="match status" value="1"/>
</dbReference>
<dbReference type="NCBIfam" id="TIGR01512">
    <property type="entry name" value="ATPase-IB2_Cd"/>
    <property type="match status" value="1"/>
</dbReference>
<evidence type="ECO:0000256" key="3">
    <source>
        <dbReference type="ARBA" id="ARBA00022692"/>
    </source>
</evidence>
<feature type="domain" description="P-type ATPase A" evidence="13">
    <location>
        <begin position="149"/>
        <end position="249"/>
    </location>
</feature>
<dbReference type="InterPro" id="IPR008250">
    <property type="entry name" value="ATPase_P-typ_transduc_dom_A_sf"/>
</dbReference>
<feature type="transmembrane region" description="Helical" evidence="11">
    <location>
        <begin position="599"/>
        <end position="619"/>
    </location>
</feature>
<evidence type="ECO:0000256" key="10">
    <source>
        <dbReference type="ARBA" id="ARBA00023136"/>
    </source>
</evidence>
<keyword evidence="4 11" id="KW-0479">Metal-binding</keyword>
<keyword evidence="9 11" id="KW-1133">Transmembrane helix</keyword>
<evidence type="ECO:0000256" key="8">
    <source>
        <dbReference type="ARBA" id="ARBA00022967"/>
    </source>
</evidence>
<evidence type="ECO:0000256" key="1">
    <source>
        <dbReference type="ARBA" id="ARBA00004141"/>
    </source>
</evidence>
<keyword evidence="7" id="KW-0460">Magnesium</keyword>
<comment type="caution">
    <text evidence="14">The sequence shown here is derived from an EMBL/GenBank/DDBJ whole genome shotgun (WGS) entry which is preliminary data.</text>
</comment>
<dbReference type="Pfam" id="PF00122">
    <property type="entry name" value="E1-E2_ATPase"/>
    <property type="match status" value="1"/>
</dbReference>
<feature type="transmembrane region" description="Helical" evidence="11">
    <location>
        <begin position="63"/>
        <end position="82"/>
    </location>
</feature>
<dbReference type="SUPFAM" id="SSF81665">
    <property type="entry name" value="Calcium ATPase, transmembrane domain M"/>
    <property type="match status" value="1"/>
</dbReference>
<keyword evidence="15" id="KW-1185">Reference proteome</keyword>
<keyword evidence="3 11" id="KW-0812">Transmembrane</keyword>
<evidence type="ECO:0000256" key="4">
    <source>
        <dbReference type="ARBA" id="ARBA00022723"/>
    </source>
</evidence>
<evidence type="ECO:0000256" key="2">
    <source>
        <dbReference type="ARBA" id="ARBA00006024"/>
    </source>
</evidence>
<keyword evidence="10 11" id="KW-0472">Membrane</keyword>
<dbReference type="InterPro" id="IPR018303">
    <property type="entry name" value="ATPase_P-typ_P_site"/>
</dbReference>
<dbReference type="SUPFAM" id="SSF56784">
    <property type="entry name" value="HAD-like"/>
    <property type="match status" value="1"/>
</dbReference>
<dbReference type="InterPro" id="IPR023299">
    <property type="entry name" value="ATPase_P-typ_cyto_dom_N"/>
</dbReference>
<dbReference type="Proteomes" id="UP001597427">
    <property type="component" value="Unassembled WGS sequence"/>
</dbReference>
<dbReference type="Gene3D" id="2.70.150.10">
    <property type="entry name" value="Calcium-transporting ATPase, cytoplasmic transduction domain A"/>
    <property type="match status" value="1"/>
</dbReference>
<evidence type="ECO:0000259" key="13">
    <source>
        <dbReference type="Pfam" id="PF00122"/>
    </source>
</evidence>
<dbReference type="NCBIfam" id="TIGR01494">
    <property type="entry name" value="ATPase_P-type"/>
    <property type="match status" value="1"/>
</dbReference>
<feature type="transmembrane region" description="Helical" evidence="11">
    <location>
        <begin position="37"/>
        <end position="57"/>
    </location>
</feature>
<feature type="transmembrane region" description="Helical" evidence="11">
    <location>
        <begin position="301"/>
        <end position="321"/>
    </location>
</feature>
<dbReference type="InterPro" id="IPR059000">
    <property type="entry name" value="ATPase_P-type_domA"/>
</dbReference>
<keyword evidence="5 11" id="KW-0547">Nucleotide-binding</keyword>
<comment type="similarity">
    <text evidence="2 11">Belongs to the cation transport ATPase (P-type) (TC 3.A.3) family. Type IB subfamily.</text>
</comment>
<dbReference type="InterPro" id="IPR027256">
    <property type="entry name" value="P-typ_ATPase_IB"/>
</dbReference>
<dbReference type="SUPFAM" id="SSF81653">
    <property type="entry name" value="Calcium ATPase, transduction domain A"/>
    <property type="match status" value="1"/>
</dbReference>
<comment type="subcellular location">
    <subcellularLocation>
        <location evidence="11">Cell membrane</location>
    </subcellularLocation>
    <subcellularLocation>
        <location evidence="1">Membrane</location>
        <topology evidence="1">Multi-pass membrane protein</topology>
    </subcellularLocation>
</comment>
<dbReference type="InterPro" id="IPR044492">
    <property type="entry name" value="P_typ_ATPase_HD_dom"/>
</dbReference>
<dbReference type="SFLD" id="SFLDS00003">
    <property type="entry name" value="Haloacid_Dehalogenase"/>
    <property type="match status" value="1"/>
</dbReference>
<dbReference type="Gene3D" id="3.40.50.1000">
    <property type="entry name" value="HAD superfamily/HAD-like"/>
    <property type="match status" value="1"/>
</dbReference>
<dbReference type="InterPro" id="IPR036412">
    <property type="entry name" value="HAD-like_sf"/>
</dbReference>
<keyword evidence="6 11" id="KW-0067">ATP-binding</keyword>
<dbReference type="PRINTS" id="PR00120">
    <property type="entry name" value="HATPASE"/>
</dbReference>
<sequence length="651" mass="70363">MEEHVNCQKYEHTPEHTHEHTHNHEHAHGHNHGQSPVVLFFVGLLLFIAGLLLHRVIGEFSNGLFFLVVVFSGYHVIGEGFGDTYRASVAAKKFVPNIHLLMTLAAVGAMLLGNFEEAALLILIFAGAHFLEEYAEGKSRREITNLLNLNPTEAQLLQADGTTKTVSVAKLSIGDRVKVLNGAQVPTDGKIISGTTAIDESSINGESMPKEKTVGDEVFGSTINGSGVITVEVTKDSSDTVFAKILQLVNQSQANLSPTASKIKQFEPRYVSFVLLLLPLIIIAGPFVFQWTWEDSFYRGLVFLISASPCALAASAVPATLSGISNLAKKGVLFKGGAFLANLADLKAIAFDKTGTLTAGKPSVTDFELVVPDAEPLVKEIVYNMERQSNHPLATAIVQYLKDQVTVRELLVENVIGVGLEATVDGNLYQISKPSVFQTVCEEMQTKQQRLANEGKTVIYIGCNQQVIGLIALMDVPNEQAKQAISYFRSQNVRTTMITGDAQLTGEAVGRTLGVDQVIANVLPEEKSKMIDEQKATYGIVGMVGDGVNDAPALVKADIGIAMGDGTDVAIDVADVVVMNNDLEKLSEAYRVSKRLNKIVWQNIIFSMAVVGILVVLNFMGLANITFGVIVHEGSTLVVIVNGLRLLINQK</sequence>
<evidence type="ECO:0000256" key="6">
    <source>
        <dbReference type="ARBA" id="ARBA00022840"/>
    </source>
</evidence>
<protein>
    <submittedName>
        <fullName evidence="14">Heavy metal translocating P-type ATPase</fullName>
    </submittedName>
</protein>
<feature type="transmembrane region" description="Helical" evidence="11">
    <location>
        <begin position="270"/>
        <end position="289"/>
    </location>
</feature>
<dbReference type="InterPro" id="IPR023298">
    <property type="entry name" value="ATPase_P-typ_TM_dom_sf"/>
</dbReference>
<dbReference type="PROSITE" id="PS00154">
    <property type="entry name" value="ATPASE_E1_E2"/>
    <property type="match status" value="1"/>
</dbReference>
<dbReference type="InterPro" id="IPR023214">
    <property type="entry name" value="HAD_sf"/>
</dbReference>
<organism evidence="14 15">
    <name type="scientific">Enterococcus camelliae</name>
    <dbReference type="NCBI Taxonomy" id="453959"/>
    <lineage>
        <taxon>Bacteria</taxon>
        <taxon>Bacillati</taxon>
        <taxon>Bacillota</taxon>
        <taxon>Bacilli</taxon>
        <taxon>Lactobacillales</taxon>
        <taxon>Enterococcaceae</taxon>
        <taxon>Enterococcus</taxon>
    </lineage>
</organism>
<proteinExistence type="inferred from homology"/>
<dbReference type="RefSeq" id="WP_379978985.1">
    <property type="nucleotide sequence ID" value="NZ_JBHUMO010000004.1"/>
</dbReference>
<keyword evidence="8" id="KW-1278">Translocase</keyword>
<dbReference type="EMBL" id="JBHUMO010000004">
    <property type="protein sequence ID" value="MFD2728004.1"/>
    <property type="molecule type" value="Genomic_DNA"/>
</dbReference>
<evidence type="ECO:0000256" key="7">
    <source>
        <dbReference type="ARBA" id="ARBA00022842"/>
    </source>
</evidence>
<dbReference type="Gene3D" id="3.40.1110.10">
    <property type="entry name" value="Calcium-transporting ATPase, cytoplasmic domain N"/>
    <property type="match status" value="1"/>
</dbReference>